<dbReference type="PANTHER" id="PTHR21367">
    <property type="entry name" value="ARGININE-TRNA-PROTEIN TRANSFERASE 1"/>
    <property type="match status" value="1"/>
</dbReference>
<reference evidence="7 8" key="2">
    <citation type="journal article" date="2011" name="J. Bacteriol.">
        <title>Genomes of three methylotrophs from a single niche uncover genetic and metabolic divergence of Methylophilaceae.</title>
        <authorList>
            <person name="Lapidus A."/>
            <person name="Clum A."/>
            <person name="Labutti K."/>
            <person name="Kaluzhnaya M.G."/>
            <person name="Lim S."/>
            <person name="Beck D.A."/>
            <person name="Glavina Del Rio T."/>
            <person name="Nolan M."/>
            <person name="Mavromatis K."/>
            <person name="Huntemann M."/>
            <person name="Lucas S."/>
            <person name="Lidstrom M.E."/>
            <person name="Ivanova N."/>
            <person name="Chistoserdova L."/>
        </authorList>
    </citation>
    <scope>NUCLEOTIDE SEQUENCE [LARGE SCALE GENOMIC DNA]</scope>
    <source>
        <strain evidence="8">JLW8 / ATCC BAA-1282 / DSM 17540</strain>
    </source>
</reference>
<name>C6WWW6_METML</name>
<protein>
    <recommendedName>
        <fullName evidence="4">Aspartate/glutamate leucyltransferase</fullName>
        <ecNumber evidence="4">2.3.2.29</ecNumber>
    </recommendedName>
</protein>
<dbReference type="RefSeq" id="WP_015832450.1">
    <property type="nucleotide sequence ID" value="NC_012968.1"/>
</dbReference>
<dbReference type="AlphaFoldDB" id="C6WWW6"/>
<dbReference type="NCBIfam" id="NF002342">
    <property type="entry name" value="PRK01305.1-3"/>
    <property type="match status" value="1"/>
</dbReference>
<sequence>MSLPSDTPLQKLQFYVTTGYSCGYLPNRMAQSLIAAPQHLVDANVYSGLIQQGFRRSGKFSYRPHCENCQECVPVRLVLARFTPNRSQKRAFKQHQNLTTSILPIGFHEEHYALYASYQRARHSDDKTDEQRELETDTQENDVEQYQSFLCQSNVESVLVEFREGGQLKMVSVVDIVLDGVSAVYTFYDTSDSTTSYGTYNVLWQALWAQTLSLPYLYLGYWIKDSKKMAYKQNYQPLEKLIDGEWR</sequence>
<dbReference type="NCBIfam" id="NF002346">
    <property type="entry name" value="PRK01305.2-3"/>
    <property type="match status" value="1"/>
</dbReference>
<reference evidence="8" key="1">
    <citation type="submission" date="2009-07" db="EMBL/GenBank/DDBJ databases">
        <title>Complete sequence of Methylotenera mobilis JLW8.</title>
        <authorList>
            <consortium name="US DOE Joint Genome Institute"/>
            <person name="Lucas S."/>
            <person name="Copeland A."/>
            <person name="Lapidus A."/>
            <person name="Glavina del Rio T."/>
            <person name="Tice H."/>
            <person name="Bruce D."/>
            <person name="Goodwin L."/>
            <person name="Pitluck S."/>
            <person name="LaButti K.M."/>
            <person name="Clum A."/>
            <person name="Larimer F."/>
            <person name="Land M."/>
            <person name="Hauser L."/>
            <person name="Kyrpides N."/>
            <person name="Mikhailova N."/>
            <person name="Kayluzhnaya M."/>
            <person name="Chistoserdova L."/>
        </authorList>
    </citation>
    <scope>NUCLEOTIDE SEQUENCE [LARGE SCALE GENOMIC DNA]</scope>
    <source>
        <strain evidence="8">JLW8 / ATCC BAA-1282 / DSM 17540</strain>
    </source>
</reference>
<proteinExistence type="inferred from homology"/>
<dbReference type="GO" id="GO:0004057">
    <property type="term" value="F:arginyl-tRNA--protein transferase activity"/>
    <property type="evidence" value="ECO:0007669"/>
    <property type="project" value="InterPro"/>
</dbReference>
<keyword evidence="3 4" id="KW-0012">Acyltransferase</keyword>
<dbReference type="InterPro" id="IPR017138">
    <property type="entry name" value="Asp_Glu_LeuTrfase"/>
</dbReference>
<evidence type="ECO:0000259" key="6">
    <source>
        <dbReference type="Pfam" id="PF04377"/>
    </source>
</evidence>
<accession>C6WWW6</accession>
<dbReference type="Pfam" id="PF04376">
    <property type="entry name" value="ATE_N"/>
    <property type="match status" value="1"/>
</dbReference>
<feature type="domain" description="N-end rule aminoacyl transferase C-terminal" evidence="6">
    <location>
        <begin position="110"/>
        <end position="241"/>
    </location>
</feature>
<dbReference type="HAMAP" id="MF_00689">
    <property type="entry name" value="Bpt"/>
    <property type="match status" value="1"/>
</dbReference>
<evidence type="ECO:0000259" key="5">
    <source>
        <dbReference type="Pfam" id="PF04376"/>
    </source>
</evidence>
<keyword evidence="8" id="KW-1185">Reference proteome</keyword>
<evidence type="ECO:0000313" key="7">
    <source>
        <dbReference type="EMBL" id="ACT48415.1"/>
    </source>
</evidence>
<dbReference type="PANTHER" id="PTHR21367:SF1">
    <property type="entry name" value="ARGINYL-TRNA--PROTEIN TRANSFERASE 1"/>
    <property type="match status" value="1"/>
</dbReference>
<evidence type="ECO:0000256" key="3">
    <source>
        <dbReference type="ARBA" id="ARBA00023315"/>
    </source>
</evidence>
<keyword evidence="1 4" id="KW-0963">Cytoplasm</keyword>
<evidence type="ECO:0000256" key="4">
    <source>
        <dbReference type="HAMAP-Rule" id="MF_00689"/>
    </source>
</evidence>
<dbReference type="HOGENOM" id="CLU_077607_0_0_4"/>
<evidence type="ECO:0000313" key="8">
    <source>
        <dbReference type="Proteomes" id="UP000002742"/>
    </source>
</evidence>
<comment type="similarity">
    <text evidence="4">Belongs to the R-transferase family. Bpt subfamily.</text>
</comment>
<evidence type="ECO:0000256" key="2">
    <source>
        <dbReference type="ARBA" id="ARBA00022679"/>
    </source>
</evidence>
<dbReference type="Pfam" id="PF04377">
    <property type="entry name" value="ATE_C"/>
    <property type="match status" value="1"/>
</dbReference>
<evidence type="ECO:0000256" key="1">
    <source>
        <dbReference type="ARBA" id="ARBA00022490"/>
    </source>
</evidence>
<comment type="subcellular location">
    <subcellularLocation>
        <location evidence="4">Cytoplasm</location>
    </subcellularLocation>
</comment>
<dbReference type="InterPro" id="IPR007472">
    <property type="entry name" value="N-end_Aminoacyl_Trfase_C"/>
</dbReference>
<keyword evidence="2 4" id="KW-0808">Transferase</keyword>
<dbReference type="eggNOG" id="COG2935">
    <property type="taxonomic scope" value="Bacteria"/>
</dbReference>
<dbReference type="STRING" id="583345.Mmol_1511"/>
<dbReference type="PIRSF" id="PIRSF037208">
    <property type="entry name" value="ATE_pro_prd"/>
    <property type="match status" value="1"/>
</dbReference>
<organism evidence="7 8">
    <name type="scientific">Methylotenera mobilis (strain JLW8 / ATCC BAA-1282 / DSM 17540)</name>
    <dbReference type="NCBI Taxonomy" id="583345"/>
    <lineage>
        <taxon>Bacteria</taxon>
        <taxon>Pseudomonadati</taxon>
        <taxon>Pseudomonadota</taxon>
        <taxon>Betaproteobacteria</taxon>
        <taxon>Nitrosomonadales</taxon>
        <taxon>Methylophilaceae</taxon>
        <taxon>Methylotenera</taxon>
    </lineage>
</organism>
<dbReference type="KEGG" id="mmb:Mmol_1511"/>
<dbReference type="GO" id="GO:0071596">
    <property type="term" value="P:ubiquitin-dependent protein catabolic process via the N-end rule pathway"/>
    <property type="evidence" value="ECO:0007669"/>
    <property type="project" value="InterPro"/>
</dbReference>
<gene>
    <name evidence="4" type="primary">bpt</name>
    <name evidence="7" type="ordered locus">Mmol_1511</name>
</gene>
<dbReference type="EC" id="2.3.2.29" evidence="4"/>
<dbReference type="OrthoDB" id="9782022at2"/>
<dbReference type="InterPro" id="IPR030700">
    <property type="entry name" value="N-end_Aminoacyl_Trfase"/>
</dbReference>
<dbReference type="Proteomes" id="UP000002742">
    <property type="component" value="Chromosome"/>
</dbReference>
<feature type="domain" description="N-end aminoacyl transferase N-terminal" evidence="5">
    <location>
        <begin position="20"/>
        <end position="90"/>
    </location>
</feature>
<dbReference type="EMBL" id="CP001672">
    <property type="protein sequence ID" value="ACT48415.1"/>
    <property type="molecule type" value="Genomic_DNA"/>
</dbReference>
<dbReference type="InterPro" id="IPR007471">
    <property type="entry name" value="N-end_Aminoacyl_Trfase_N"/>
</dbReference>
<comment type="catalytic activity">
    <reaction evidence="4">
        <text>N-terminal L-aspartyl-[protein] + L-leucyl-tRNA(Leu) = N-terminal L-leucyl-L-aspartyl-[protein] + tRNA(Leu) + H(+)</text>
        <dbReference type="Rhea" id="RHEA:50420"/>
        <dbReference type="Rhea" id="RHEA-COMP:9613"/>
        <dbReference type="Rhea" id="RHEA-COMP:9622"/>
        <dbReference type="Rhea" id="RHEA-COMP:12669"/>
        <dbReference type="Rhea" id="RHEA-COMP:12674"/>
        <dbReference type="ChEBI" id="CHEBI:15378"/>
        <dbReference type="ChEBI" id="CHEBI:64720"/>
        <dbReference type="ChEBI" id="CHEBI:78442"/>
        <dbReference type="ChEBI" id="CHEBI:78494"/>
        <dbReference type="ChEBI" id="CHEBI:133042"/>
        <dbReference type="EC" id="2.3.2.29"/>
    </reaction>
</comment>
<comment type="catalytic activity">
    <reaction evidence="4">
        <text>N-terminal L-glutamyl-[protein] + L-leucyl-tRNA(Leu) = N-terminal L-leucyl-L-glutamyl-[protein] + tRNA(Leu) + H(+)</text>
        <dbReference type="Rhea" id="RHEA:50412"/>
        <dbReference type="Rhea" id="RHEA-COMP:9613"/>
        <dbReference type="Rhea" id="RHEA-COMP:9622"/>
        <dbReference type="Rhea" id="RHEA-COMP:12664"/>
        <dbReference type="Rhea" id="RHEA-COMP:12668"/>
        <dbReference type="ChEBI" id="CHEBI:15378"/>
        <dbReference type="ChEBI" id="CHEBI:64721"/>
        <dbReference type="ChEBI" id="CHEBI:78442"/>
        <dbReference type="ChEBI" id="CHEBI:78494"/>
        <dbReference type="ChEBI" id="CHEBI:133041"/>
        <dbReference type="EC" id="2.3.2.29"/>
    </reaction>
</comment>
<dbReference type="GO" id="GO:0008914">
    <property type="term" value="F:leucyl-tRNA--protein transferase activity"/>
    <property type="evidence" value="ECO:0007669"/>
    <property type="project" value="UniProtKB-UniRule"/>
</dbReference>
<dbReference type="SUPFAM" id="SSF55729">
    <property type="entry name" value="Acyl-CoA N-acyltransferases (Nat)"/>
    <property type="match status" value="1"/>
</dbReference>
<dbReference type="InterPro" id="IPR016181">
    <property type="entry name" value="Acyl_CoA_acyltransferase"/>
</dbReference>
<dbReference type="GO" id="GO:0005737">
    <property type="term" value="C:cytoplasm"/>
    <property type="evidence" value="ECO:0007669"/>
    <property type="project" value="UniProtKB-SubCell"/>
</dbReference>
<dbReference type="NCBIfam" id="NF002341">
    <property type="entry name" value="PRK01305.1-1"/>
    <property type="match status" value="1"/>
</dbReference>
<comment type="function">
    <text evidence="4">Functions in the N-end rule pathway of protein degradation where it conjugates Leu from its aminoacyl-tRNA to the N-termini of proteins containing an N-terminal aspartate or glutamate.</text>
</comment>